<dbReference type="GO" id="GO:0006508">
    <property type="term" value="P:proteolysis"/>
    <property type="evidence" value="ECO:0007669"/>
    <property type="project" value="UniProtKB-KW"/>
</dbReference>
<evidence type="ECO:0000256" key="4">
    <source>
        <dbReference type="ARBA" id="ARBA00022692"/>
    </source>
</evidence>
<dbReference type="NCBIfam" id="TIGR00077">
    <property type="entry name" value="lspA"/>
    <property type="match status" value="1"/>
</dbReference>
<accession>A0A7G9GLG6</accession>
<dbReference type="InterPro" id="IPR001872">
    <property type="entry name" value="Peptidase_A8"/>
</dbReference>
<dbReference type="GO" id="GO:0005886">
    <property type="term" value="C:plasma membrane"/>
    <property type="evidence" value="ECO:0007669"/>
    <property type="project" value="UniProtKB-SubCell"/>
</dbReference>
<evidence type="ECO:0000256" key="11">
    <source>
        <dbReference type="RuleBase" id="RU004181"/>
    </source>
</evidence>
<evidence type="ECO:0000256" key="6">
    <source>
        <dbReference type="ARBA" id="ARBA00022801"/>
    </source>
</evidence>
<evidence type="ECO:0000256" key="5">
    <source>
        <dbReference type="ARBA" id="ARBA00022750"/>
    </source>
</evidence>
<dbReference type="KEGG" id="ehn:H9Q80_15565"/>
<dbReference type="RefSeq" id="WP_117452318.1">
    <property type="nucleotide sequence ID" value="NZ_CP060636.1"/>
</dbReference>
<dbReference type="PANTHER" id="PTHR33695:SF1">
    <property type="entry name" value="LIPOPROTEIN SIGNAL PEPTIDASE"/>
    <property type="match status" value="1"/>
</dbReference>
<keyword evidence="4 9" id="KW-0812">Transmembrane</keyword>
<evidence type="ECO:0000256" key="7">
    <source>
        <dbReference type="ARBA" id="ARBA00022989"/>
    </source>
</evidence>
<evidence type="ECO:0000256" key="10">
    <source>
        <dbReference type="RuleBase" id="RU000594"/>
    </source>
</evidence>
<comment type="pathway">
    <text evidence="9">Protein modification; lipoprotein biosynthesis (signal peptide cleavage).</text>
</comment>
<evidence type="ECO:0000313" key="13">
    <source>
        <dbReference type="Proteomes" id="UP000515856"/>
    </source>
</evidence>
<dbReference type="GO" id="GO:0004190">
    <property type="term" value="F:aspartic-type endopeptidase activity"/>
    <property type="evidence" value="ECO:0007669"/>
    <property type="project" value="UniProtKB-UniRule"/>
</dbReference>
<comment type="catalytic activity">
    <reaction evidence="9 10">
        <text>Release of signal peptides from bacterial membrane prolipoproteins. Hydrolyzes -Xaa-Yaa-Zaa-|-(S,diacylglyceryl)Cys-, in which Xaa is hydrophobic (preferably Leu), and Yaa (Ala or Ser) and Zaa (Gly or Ala) have small, neutral side chains.</text>
        <dbReference type="EC" id="3.4.23.36"/>
    </reaction>
</comment>
<evidence type="ECO:0000256" key="2">
    <source>
        <dbReference type="ARBA" id="ARBA00022475"/>
    </source>
</evidence>
<keyword evidence="5 9" id="KW-0064">Aspartyl protease</keyword>
<dbReference type="EMBL" id="CP060636">
    <property type="protein sequence ID" value="QNM11648.1"/>
    <property type="molecule type" value="Genomic_DNA"/>
</dbReference>
<keyword evidence="3 9" id="KW-0645">Protease</keyword>
<comment type="subcellular location">
    <subcellularLocation>
        <location evidence="9">Cell membrane</location>
        <topology evidence="9">Multi-pass membrane protein</topology>
    </subcellularLocation>
</comment>
<proteinExistence type="inferred from homology"/>
<dbReference type="Pfam" id="PF01252">
    <property type="entry name" value="Peptidase_A8"/>
    <property type="match status" value="1"/>
</dbReference>
<feature type="transmembrane region" description="Helical" evidence="9">
    <location>
        <begin position="60"/>
        <end position="78"/>
    </location>
</feature>
<keyword evidence="8 9" id="KW-0472">Membrane</keyword>
<organism evidence="12 13">
    <name type="scientific">[Eubacterium] hominis</name>
    <dbReference type="NCBI Taxonomy" id="2764325"/>
    <lineage>
        <taxon>Bacteria</taxon>
        <taxon>Bacillati</taxon>
        <taxon>Bacillota</taxon>
        <taxon>Erysipelotrichia</taxon>
        <taxon>Erysipelotrichales</taxon>
        <taxon>Erysipelotrichaceae</taxon>
        <taxon>Amedibacillus</taxon>
    </lineage>
</organism>
<gene>
    <name evidence="9 12" type="primary">lspA</name>
    <name evidence="12" type="ORF">H9Q80_15565</name>
</gene>
<feature type="transmembrane region" description="Helical" evidence="9">
    <location>
        <begin position="85"/>
        <end position="104"/>
    </location>
</feature>
<evidence type="ECO:0000313" key="12">
    <source>
        <dbReference type="EMBL" id="QNM11648.1"/>
    </source>
</evidence>
<feature type="active site" evidence="9">
    <location>
        <position position="113"/>
    </location>
</feature>
<keyword evidence="2 9" id="KW-1003">Cell membrane</keyword>
<dbReference type="PANTHER" id="PTHR33695">
    <property type="entry name" value="LIPOPROTEIN SIGNAL PEPTIDASE"/>
    <property type="match status" value="1"/>
</dbReference>
<dbReference type="Proteomes" id="UP000515856">
    <property type="component" value="Chromosome"/>
</dbReference>
<comment type="function">
    <text evidence="9 10">This protein specifically catalyzes the removal of signal peptides from prolipoproteins.</text>
</comment>
<evidence type="ECO:0000256" key="3">
    <source>
        <dbReference type="ARBA" id="ARBA00022670"/>
    </source>
</evidence>
<dbReference type="AlphaFoldDB" id="A0A7G9GLG6"/>
<protein>
    <recommendedName>
        <fullName evidence="9">Lipoprotein signal peptidase</fullName>
        <ecNumber evidence="9">3.4.23.36</ecNumber>
    </recommendedName>
    <alternativeName>
        <fullName evidence="9">Prolipoprotein signal peptidase</fullName>
    </alternativeName>
    <alternativeName>
        <fullName evidence="9">Signal peptidase II</fullName>
        <shortName evidence="9">SPase II</shortName>
    </alternativeName>
</protein>
<reference evidence="12 13" key="1">
    <citation type="submission" date="2020-08" db="EMBL/GenBank/DDBJ databases">
        <authorList>
            <person name="Liu C."/>
            <person name="Sun Q."/>
        </authorList>
    </citation>
    <scope>NUCLEOTIDE SEQUENCE [LARGE SCALE GENOMIC DNA]</scope>
    <source>
        <strain evidence="12 13">NSJ-61</strain>
    </source>
</reference>
<dbReference type="UniPathway" id="UPA00665"/>
<keyword evidence="7 9" id="KW-1133">Transmembrane helix</keyword>
<evidence type="ECO:0000256" key="1">
    <source>
        <dbReference type="ARBA" id="ARBA00006139"/>
    </source>
</evidence>
<sequence>MKIKHGILFVVLLMIDQITKWIVDTNMQLQQSMDVIPGFFRITYLQNTGAAWSMLEGKMWFFYIITIIALAVMVYFYIKSKKGDILFQTGIVCMMAGTVGNLIDRVMLQHVRDFLDFLILGYDFPVFNVADMALCFGVFLIIVDILLEERGVKA</sequence>
<name>A0A7G9GLG6_9FIRM</name>
<keyword evidence="13" id="KW-1185">Reference proteome</keyword>
<evidence type="ECO:0000256" key="8">
    <source>
        <dbReference type="ARBA" id="ARBA00023136"/>
    </source>
</evidence>
<feature type="active site" evidence="9">
    <location>
        <position position="131"/>
    </location>
</feature>
<dbReference type="PROSITE" id="PS00855">
    <property type="entry name" value="SPASE_II"/>
    <property type="match status" value="1"/>
</dbReference>
<comment type="caution">
    <text evidence="9">Lacks conserved residue(s) required for the propagation of feature annotation.</text>
</comment>
<comment type="similarity">
    <text evidence="1 9 11">Belongs to the peptidase A8 family.</text>
</comment>
<dbReference type="HAMAP" id="MF_00161">
    <property type="entry name" value="LspA"/>
    <property type="match status" value="1"/>
</dbReference>
<keyword evidence="6 9" id="KW-0378">Hydrolase</keyword>
<evidence type="ECO:0000256" key="9">
    <source>
        <dbReference type="HAMAP-Rule" id="MF_00161"/>
    </source>
</evidence>
<feature type="transmembrane region" description="Helical" evidence="9">
    <location>
        <begin position="124"/>
        <end position="147"/>
    </location>
</feature>
<dbReference type="PRINTS" id="PR00781">
    <property type="entry name" value="LIPOSIGPTASE"/>
</dbReference>
<dbReference type="EC" id="3.4.23.36" evidence="9"/>